<dbReference type="EMBL" id="JBHMBS010000004">
    <property type="protein sequence ID" value="MFB9675853.1"/>
    <property type="molecule type" value="Genomic_DNA"/>
</dbReference>
<proteinExistence type="predicted"/>
<accession>A0ABV5T9V3</accession>
<keyword evidence="3" id="KW-1185">Reference proteome</keyword>
<dbReference type="PANTHER" id="PTHR34310:SF9">
    <property type="entry name" value="BLR5716 PROTEIN"/>
    <property type="match status" value="1"/>
</dbReference>
<dbReference type="Pfam" id="PF04248">
    <property type="entry name" value="NTP_transf_9"/>
    <property type="match status" value="1"/>
</dbReference>
<gene>
    <name evidence="2" type="ORF">ACFFRH_10175</name>
</gene>
<evidence type="ECO:0000313" key="2">
    <source>
        <dbReference type="EMBL" id="MFB9675853.1"/>
    </source>
</evidence>
<feature type="domain" description="DUF427" evidence="1">
    <location>
        <begin position="24"/>
        <end position="116"/>
    </location>
</feature>
<reference evidence="2 3" key="1">
    <citation type="submission" date="2024-09" db="EMBL/GenBank/DDBJ databases">
        <authorList>
            <person name="Sun Q."/>
            <person name="Mori K."/>
        </authorList>
    </citation>
    <scope>NUCLEOTIDE SEQUENCE [LARGE SCALE GENOMIC DNA]</scope>
    <source>
        <strain evidence="2 3">JCM 3028</strain>
    </source>
</reference>
<dbReference type="RefSeq" id="WP_386155857.1">
    <property type="nucleotide sequence ID" value="NZ_JBHMBS010000004.1"/>
</dbReference>
<sequence>MTDKPVLQPGPSHPITITANPARVVVSVGGKVVADSRRALTLQEASYPPVQYVPIADVDRSLLERTDTATYCPFKGDASYYTVTVDGKQAVDAVWFYESPHPAVAEIKDHVAFYPDRVDSIVVE</sequence>
<comment type="caution">
    <text evidence="2">The sequence shown here is derived from an EMBL/GenBank/DDBJ whole genome shotgun (WGS) entry which is preliminary data.</text>
</comment>
<evidence type="ECO:0000313" key="3">
    <source>
        <dbReference type="Proteomes" id="UP001589610"/>
    </source>
</evidence>
<dbReference type="Gene3D" id="2.170.150.40">
    <property type="entry name" value="Domain of unknown function (DUF427)"/>
    <property type="match status" value="1"/>
</dbReference>
<dbReference type="PANTHER" id="PTHR34310">
    <property type="entry name" value="DUF427 DOMAIN PROTEIN (AFU_ORTHOLOGUE AFUA_3G02220)"/>
    <property type="match status" value="1"/>
</dbReference>
<dbReference type="Proteomes" id="UP001589610">
    <property type="component" value="Unassembled WGS sequence"/>
</dbReference>
<name>A0ABV5T9V3_9ACTN</name>
<protein>
    <submittedName>
        <fullName evidence="2">DUF427 domain-containing protein</fullName>
    </submittedName>
</protein>
<evidence type="ECO:0000259" key="1">
    <source>
        <dbReference type="Pfam" id="PF04248"/>
    </source>
</evidence>
<dbReference type="InterPro" id="IPR038694">
    <property type="entry name" value="DUF427_sf"/>
</dbReference>
<dbReference type="InterPro" id="IPR007361">
    <property type="entry name" value="DUF427"/>
</dbReference>
<organism evidence="2 3">
    <name type="scientific">Streptosporangium vulgare</name>
    <dbReference type="NCBI Taxonomy" id="46190"/>
    <lineage>
        <taxon>Bacteria</taxon>
        <taxon>Bacillati</taxon>
        <taxon>Actinomycetota</taxon>
        <taxon>Actinomycetes</taxon>
        <taxon>Streptosporangiales</taxon>
        <taxon>Streptosporangiaceae</taxon>
        <taxon>Streptosporangium</taxon>
    </lineage>
</organism>